<gene>
    <name evidence="4" type="ORF">STEHIDRAFT_150964</name>
</gene>
<feature type="transmembrane region" description="Helical" evidence="2">
    <location>
        <begin position="121"/>
        <end position="142"/>
    </location>
</feature>
<dbReference type="InterPro" id="IPR045339">
    <property type="entry name" value="DUF6534"/>
</dbReference>
<keyword evidence="2" id="KW-0472">Membrane</keyword>
<evidence type="ECO:0000256" key="2">
    <source>
        <dbReference type="SAM" id="Phobius"/>
    </source>
</evidence>
<evidence type="ECO:0000313" key="5">
    <source>
        <dbReference type="Proteomes" id="UP000053927"/>
    </source>
</evidence>
<dbReference type="AlphaFoldDB" id="R7RX13"/>
<dbReference type="GeneID" id="18800134"/>
<dbReference type="Proteomes" id="UP000053927">
    <property type="component" value="Unassembled WGS sequence"/>
</dbReference>
<name>R7RX13_STEHR</name>
<feature type="domain" description="DUF6534" evidence="3">
    <location>
        <begin position="168"/>
        <end position="254"/>
    </location>
</feature>
<dbReference type="Pfam" id="PF20152">
    <property type="entry name" value="DUF6534"/>
    <property type="match status" value="1"/>
</dbReference>
<feature type="transmembrane region" description="Helical" evidence="2">
    <location>
        <begin position="89"/>
        <end position="109"/>
    </location>
</feature>
<keyword evidence="2" id="KW-0812">Transmembrane</keyword>
<dbReference type="EMBL" id="JH687405">
    <property type="protein sequence ID" value="EIM79353.1"/>
    <property type="molecule type" value="Genomic_DNA"/>
</dbReference>
<dbReference type="OrthoDB" id="3183258at2759"/>
<feature type="compositionally biased region" description="Basic and acidic residues" evidence="1">
    <location>
        <begin position="303"/>
        <end position="321"/>
    </location>
</feature>
<feature type="region of interest" description="Disordered" evidence="1">
    <location>
        <begin position="267"/>
        <end position="321"/>
    </location>
</feature>
<organism evidence="4 5">
    <name type="scientific">Stereum hirsutum (strain FP-91666)</name>
    <name type="common">White-rot fungus</name>
    <dbReference type="NCBI Taxonomy" id="721885"/>
    <lineage>
        <taxon>Eukaryota</taxon>
        <taxon>Fungi</taxon>
        <taxon>Dikarya</taxon>
        <taxon>Basidiomycota</taxon>
        <taxon>Agaricomycotina</taxon>
        <taxon>Agaricomycetes</taxon>
        <taxon>Russulales</taxon>
        <taxon>Stereaceae</taxon>
        <taxon>Stereum</taxon>
    </lineage>
</organism>
<dbReference type="OMA" id="NIEAHEM"/>
<evidence type="ECO:0000256" key="1">
    <source>
        <dbReference type="SAM" id="MobiDB-lite"/>
    </source>
</evidence>
<dbReference type="PANTHER" id="PTHR40465:SF1">
    <property type="entry name" value="DUF6534 DOMAIN-CONTAINING PROTEIN"/>
    <property type="match status" value="1"/>
</dbReference>
<protein>
    <recommendedName>
        <fullName evidence="3">DUF6534 domain-containing protein</fullName>
    </recommendedName>
</protein>
<dbReference type="PANTHER" id="PTHR40465">
    <property type="entry name" value="CHROMOSOME 1, WHOLE GENOME SHOTGUN SEQUENCE"/>
    <property type="match status" value="1"/>
</dbReference>
<evidence type="ECO:0000313" key="4">
    <source>
        <dbReference type="EMBL" id="EIM79353.1"/>
    </source>
</evidence>
<feature type="compositionally biased region" description="Polar residues" evidence="1">
    <location>
        <begin position="379"/>
        <end position="389"/>
    </location>
</feature>
<dbReference type="eggNOG" id="ENOG502RY7K">
    <property type="taxonomic scope" value="Eukaryota"/>
</dbReference>
<feature type="transmembrane region" description="Helical" evidence="2">
    <location>
        <begin position="20"/>
        <end position="38"/>
    </location>
</feature>
<dbReference type="RefSeq" id="XP_007311496.1">
    <property type="nucleotide sequence ID" value="XM_007311434.1"/>
</dbReference>
<sequence length="412" mass="45347">MAAADPDYAELIQGPTLVGTFLNLILYGVFMTQVYLYFNMYKQDPTWLKAYIGGIVLLETLNSIFAMIYSYNRLVLNFGDSFAQSLPTWQLGICTGTNGIIGMAVQLFFAWRVRALTGNLFAVVPIVVLALVSCGAALYLFIESIIATPSLVLNAQLRPLIISWLVCSSAADILISVILILYLNKHRTGIRGTDTLINKVIRLTIQTGAITCVCSLLDLSFYLGISGAAIHLIFNQSLAKLYTNCLMSSLNSRGEWKAHWNSTNISHRHRHSRSRSGYRSSDSQFDVETGPGVSGFVTSSRGRSGEDGNERGLKGWGGRGRDRQIETVGQVGLVSVENALRPEVFVNIETHELSDRDADHYLDETDHDQSLASALESQYNYKDSVSIDRSTPGDGERDENVESGTDVGHGLR</sequence>
<proteinExistence type="predicted"/>
<feature type="compositionally biased region" description="Basic residues" evidence="1">
    <location>
        <begin position="267"/>
        <end position="276"/>
    </location>
</feature>
<feature type="region of interest" description="Disordered" evidence="1">
    <location>
        <begin position="379"/>
        <end position="412"/>
    </location>
</feature>
<accession>R7RX13</accession>
<reference evidence="5" key="1">
    <citation type="journal article" date="2012" name="Science">
        <title>The Paleozoic origin of enzymatic lignin decomposition reconstructed from 31 fungal genomes.</title>
        <authorList>
            <person name="Floudas D."/>
            <person name="Binder M."/>
            <person name="Riley R."/>
            <person name="Barry K."/>
            <person name="Blanchette R.A."/>
            <person name="Henrissat B."/>
            <person name="Martinez A.T."/>
            <person name="Otillar R."/>
            <person name="Spatafora J.W."/>
            <person name="Yadav J.S."/>
            <person name="Aerts A."/>
            <person name="Benoit I."/>
            <person name="Boyd A."/>
            <person name="Carlson A."/>
            <person name="Copeland A."/>
            <person name="Coutinho P.M."/>
            <person name="de Vries R.P."/>
            <person name="Ferreira P."/>
            <person name="Findley K."/>
            <person name="Foster B."/>
            <person name="Gaskell J."/>
            <person name="Glotzer D."/>
            <person name="Gorecki P."/>
            <person name="Heitman J."/>
            <person name="Hesse C."/>
            <person name="Hori C."/>
            <person name="Igarashi K."/>
            <person name="Jurgens J.A."/>
            <person name="Kallen N."/>
            <person name="Kersten P."/>
            <person name="Kohler A."/>
            <person name="Kuees U."/>
            <person name="Kumar T.K.A."/>
            <person name="Kuo A."/>
            <person name="LaButti K."/>
            <person name="Larrondo L.F."/>
            <person name="Lindquist E."/>
            <person name="Ling A."/>
            <person name="Lombard V."/>
            <person name="Lucas S."/>
            <person name="Lundell T."/>
            <person name="Martin R."/>
            <person name="McLaughlin D.J."/>
            <person name="Morgenstern I."/>
            <person name="Morin E."/>
            <person name="Murat C."/>
            <person name="Nagy L.G."/>
            <person name="Nolan M."/>
            <person name="Ohm R.A."/>
            <person name="Patyshakuliyeva A."/>
            <person name="Rokas A."/>
            <person name="Ruiz-Duenas F.J."/>
            <person name="Sabat G."/>
            <person name="Salamov A."/>
            <person name="Samejima M."/>
            <person name="Schmutz J."/>
            <person name="Slot J.C."/>
            <person name="St John F."/>
            <person name="Stenlid J."/>
            <person name="Sun H."/>
            <person name="Sun S."/>
            <person name="Syed K."/>
            <person name="Tsang A."/>
            <person name="Wiebenga A."/>
            <person name="Young D."/>
            <person name="Pisabarro A."/>
            <person name="Eastwood D.C."/>
            <person name="Martin F."/>
            <person name="Cullen D."/>
            <person name="Grigoriev I.V."/>
            <person name="Hibbett D.S."/>
        </authorList>
    </citation>
    <scope>NUCLEOTIDE SEQUENCE [LARGE SCALE GENOMIC DNA]</scope>
    <source>
        <strain evidence="5">FP-91666</strain>
    </source>
</reference>
<keyword evidence="2" id="KW-1133">Transmembrane helix</keyword>
<feature type="transmembrane region" description="Helical" evidence="2">
    <location>
        <begin position="203"/>
        <end position="234"/>
    </location>
</feature>
<dbReference type="KEGG" id="shs:STEHIDRAFT_150964"/>
<feature type="transmembrane region" description="Helical" evidence="2">
    <location>
        <begin position="162"/>
        <end position="183"/>
    </location>
</feature>
<keyword evidence="5" id="KW-1185">Reference proteome</keyword>
<evidence type="ECO:0000259" key="3">
    <source>
        <dbReference type="Pfam" id="PF20152"/>
    </source>
</evidence>
<feature type="transmembrane region" description="Helical" evidence="2">
    <location>
        <begin position="50"/>
        <end position="69"/>
    </location>
</feature>